<keyword evidence="4 8" id="KW-1003">Cell membrane</keyword>
<dbReference type="InterPro" id="IPR045009">
    <property type="entry name" value="CASPL-5"/>
</dbReference>
<accession>A0A4S8IBA7</accession>
<dbReference type="GO" id="GO:0005886">
    <property type="term" value="C:plasma membrane"/>
    <property type="evidence" value="ECO:0007669"/>
    <property type="project" value="UniProtKB-SubCell"/>
</dbReference>
<feature type="transmembrane region" description="Helical" evidence="8">
    <location>
        <begin position="34"/>
        <end position="55"/>
    </location>
</feature>
<dbReference type="STRING" id="52838.A0A4S8IBA7"/>
<comment type="caution">
    <text evidence="10">The sequence shown here is derived from an EMBL/GenBank/DDBJ whole genome shotgun (WGS) entry which is preliminary data.</text>
</comment>
<dbReference type="Proteomes" id="UP000317650">
    <property type="component" value="Chromosome 2"/>
</dbReference>
<evidence type="ECO:0000256" key="3">
    <source>
        <dbReference type="ARBA" id="ARBA00011489"/>
    </source>
</evidence>
<comment type="subcellular location">
    <subcellularLocation>
        <location evidence="1 8">Cell membrane</location>
        <topology evidence="1 8">Multi-pass membrane protein</topology>
    </subcellularLocation>
</comment>
<dbReference type="Pfam" id="PF04535">
    <property type="entry name" value="CASP_dom"/>
    <property type="match status" value="1"/>
</dbReference>
<reference evidence="10 11" key="1">
    <citation type="journal article" date="2019" name="Nat. Plants">
        <title>Genome sequencing of Musa balbisiana reveals subgenome evolution and function divergence in polyploid bananas.</title>
        <authorList>
            <person name="Yao X."/>
        </authorList>
    </citation>
    <scope>NUCLEOTIDE SEQUENCE [LARGE SCALE GENOMIC DNA]</scope>
    <source>
        <strain evidence="11">cv. DH-PKW</strain>
        <tissue evidence="10">Leaves</tissue>
    </source>
</reference>
<keyword evidence="6 8" id="KW-1133">Transmembrane helix</keyword>
<dbReference type="PANTHER" id="PTHR32021:SF0">
    <property type="entry name" value="CASP-LIKE PROTEIN 5B2"/>
    <property type="match status" value="1"/>
</dbReference>
<evidence type="ECO:0000256" key="8">
    <source>
        <dbReference type="RuleBase" id="RU361233"/>
    </source>
</evidence>
<evidence type="ECO:0000313" key="11">
    <source>
        <dbReference type="Proteomes" id="UP000317650"/>
    </source>
</evidence>
<evidence type="ECO:0000256" key="5">
    <source>
        <dbReference type="ARBA" id="ARBA00022692"/>
    </source>
</evidence>
<feature type="transmembrane region" description="Helical" evidence="8">
    <location>
        <begin position="150"/>
        <end position="172"/>
    </location>
</feature>
<evidence type="ECO:0000256" key="6">
    <source>
        <dbReference type="ARBA" id="ARBA00022989"/>
    </source>
</evidence>
<evidence type="ECO:0000256" key="1">
    <source>
        <dbReference type="ARBA" id="ARBA00004651"/>
    </source>
</evidence>
<dbReference type="AlphaFoldDB" id="A0A4S8IBA7"/>
<evidence type="ECO:0000256" key="7">
    <source>
        <dbReference type="ARBA" id="ARBA00023136"/>
    </source>
</evidence>
<sequence>MKVAVGSPGTWSGLLLRVGQCALAVGSPGTWSGLLLRVGQCAFAGASIGVMLSAFGFSSYTAFCYLVASMALQILWSFGLLCLDLHALKFKRDLHNPLLVSLFVVGDWVTATLTLAAACSSAGVVVLFVRDVHFCKKYPQLSCGMYQISIAMAFITWLLAAKSSLVMFWILASG</sequence>
<feature type="transmembrane region" description="Helical" evidence="8">
    <location>
        <begin position="108"/>
        <end position="129"/>
    </location>
</feature>
<feature type="domain" description="Casparian strip membrane protein" evidence="9">
    <location>
        <begin position="27"/>
        <end position="159"/>
    </location>
</feature>
<evidence type="ECO:0000313" key="10">
    <source>
        <dbReference type="EMBL" id="THU45363.1"/>
    </source>
</evidence>
<comment type="subunit">
    <text evidence="3 8">Homodimer and heterodimers.</text>
</comment>
<keyword evidence="11" id="KW-1185">Reference proteome</keyword>
<evidence type="ECO:0000259" key="9">
    <source>
        <dbReference type="Pfam" id="PF04535"/>
    </source>
</evidence>
<protein>
    <recommendedName>
        <fullName evidence="8">CASP-like protein</fullName>
    </recommendedName>
</protein>
<feature type="transmembrane region" description="Helical" evidence="8">
    <location>
        <begin position="62"/>
        <end position="88"/>
    </location>
</feature>
<organism evidence="10 11">
    <name type="scientific">Musa balbisiana</name>
    <name type="common">Banana</name>
    <dbReference type="NCBI Taxonomy" id="52838"/>
    <lineage>
        <taxon>Eukaryota</taxon>
        <taxon>Viridiplantae</taxon>
        <taxon>Streptophyta</taxon>
        <taxon>Embryophyta</taxon>
        <taxon>Tracheophyta</taxon>
        <taxon>Spermatophyta</taxon>
        <taxon>Magnoliopsida</taxon>
        <taxon>Liliopsida</taxon>
        <taxon>Zingiberales</taxon>
        <taxon>Musaceae</taxon>
        <taxon>Musa</taxon>
    </lineage>
</organism>
<comment type="similarity">
    <text evidence="2 8">Belongs to the Casparian strip membrane proteins (CASP) family.</text>
</comment>
<keyword evidence="7 8" id="KW-0472">Membrane</keyword>
<evidence type="ECO:0000256" key="2">
    <source>
        <dbReference type="ARBA" id="ARBA00007651"/>
    </source>
</evidence>
<dbReference type="EMBL" id="PYDT01000011">
    <property type="protein sequence ID" value="THU45363.1"/>
    <property type="molecule type" value="Genomic_DNA"/>
</dbReference>
<proteinExistence type="inferred from homology"/>
<gene>
    <name evidence="10" type="ORF">C4D60_Mb02t17120</name>
</gene>
<dbReference type="PANTHER" id="PTHR32021">
    <property type="entry name" value="CASP-LIKE PROTEIN 5B3"/>
    <property type="match status" value="1"/>
</dbReference>
<keyword evidence="5 8" id="KW-0812">Transmembrane</keyword>
<dbReference type="InterPro" id="IPR006702">
    <property type="entry name" value="CASP_dom"/>
</dbReference>
<evidence type="ECO:0000256" key="4">
    <source>
        <dbReference type="ARBA" id="ARBA00022475"/>
    </source>
</evidence>
<name>A0A4S8IBA7_MUSBA</name>